<evidence type="ECO:0000256" key="3">
    <source>
        <dbReference type="ARBA" id="ARBA00023136"/>
    </source>
</evidence>
<evidence type="ECO:0000256" key="2">
    <source>
        <dbReference type="ARBA" id="ARBA00022989"/>
    </source>
</evidence>
<evidence type="ECO:0000256" key="1">
    <source>
        <dbReference type="ARBA" id="ARBA00022692"/>
    </source>
</evidence>
<feature type="transmembrane region" description="Helical" evidence="4">
    <location>
        <begin position="283"/>
        <end position="301"/>
    </location>
</feature>
<feature type="transmembrane region" description="Helical" evidence="4">
    <location>
        <begin position="367"/>
        <end position="387"/>
    </location>
</feature>
<feature type="transmembrane region" description="Helical" evidence="4">
    <location>
        <begin position="219"/>
        <end position="240"/>
    </location>
</feature>
<dbReference type="InterPro" id="IPR011701">
    <property type="entry name" value="MFS"/>
</dbReference>
<feature type="transmembrane region" description="Helical" evidence="4">
    <location>
        <begin position="147"/>
        <end position="165"/>
    </location>
</feature>
<dbReference type="AlphaFoldDB" id="A0A1M5X6Q2"/>
<dbReference type="InterPro" id="IPR036259">
    <property type="entry name" value="MFS_trans_sf"/>
</dbReference>
<gene>
    <name evidence="5" type="ORF">SAMN02745129_3277</name>
</gene>
<keyword evidence="1 4" id="KW-0812">Transmembrane</keyword>
<proteinExistence type="predicted"/>
<feature type="transmembrane region" description="Helical" evidence="4">
    <location>
        <begin position="339"/>
        <end position="361"/>
    </location>
</feature>
<keyword evidence="2 4" id="KW-1133">Transmembrane helix</keyword>
<feature type="transmembrane region" description="Helical" evidence="4">
    <location>
        <begin position="62"/>
        <end position="83"/>
    </location>
</feature>
<dbReference type="EMBL" id="FQXG01000005">
    <property type="protein sequence ID" value="SHH95469.1"/>
    <property type="molecule type" value="Genomic_DNA"/>
</dbReference>
<dbReference type="OrthoDB" id="7628497at2"/>
<feature type="transmembrane region" description="Helical" evidence="4">
    <location>
        <begin position="260"/>
        <end position="276"/>
    </location>
</feature>
<evidence type="ECO:0000256" key="4">
    <source>
        <dbReference type="SAM" id="Phobius"/>
    </source>
</evidence>
<dbReference type="Gene3D" id="1.20.1250.20">
    <property type="entry name" value="MFS general substrate transporter like domains"/>
    <property type="match status" value="1"/>
</dbReference>
<accession>A0A1M5X6Q2</accession>
<protein>
    <submittedName>
        <fullName evidence="5">Predicted arabinose efflux permease, MFS family</fullName>
    </submittedName>
</protein>
<sequence length="395" mass="41678">MAMPETLESTPPRRWPVASEHSLWARTMLAFLATAGLFYVNIMPALVDGLMTGLSFSQRDAGLVGSLNVYGAAAGALAAVWLVKRLAWRPLSYGLLLALLVLDLGSMLLQSSLPLMALRFLHGVVGGLLVGVGFAVIARTHEPDKTFGVLLLVQFGLGGLGVMYLPRLVPVYGTPVLFAALVAFTLVTLMMVPFLAAYDTRSSDSAKTDTPATIAKGPLLLTLLALFLFQGANMGLYAYIIPLADAALLESEFTSRTLGQAAWIGILGSGLVVAMSTRFGRAWPLGLAITTTAIATWALNYSDQASIFWLANLMVGITWAFTIPYLLGMASAFDQHGQMAALGGFASKMGLASGPMAAALLVGDGNYPLLIGWAVIALVLCLVAAVLPARQLDQA</sequence>
<feature type="transmembrane region" description="Helical" evidence="4">
    <location>
        <begin position="23"/>
        <end position="42"/>
    </location>
</feature>
<dbReference type="Pfam" id="PF07690">
    <property type="entry name" value="MFS_1"/>
    <property type="match status" value="1"/>
</dbReference>
<organism evidence="5 6">
    <name type="scientific">Ferrimonas marina</name>
    <dbReference type="NCBI Taxonomy" id="299255"/>
    <lineage>
        <taxon>Bacteria</taxon>
        <taxon>Pseudomonadati</taxon>
        <taxon>Pseudomonadota</taxon>
        <taxon>Gammaproteobacteria</taxon>
        <taxon>Alteromonadales</taxon>
        <taxon>Ferrimonadaceae</taxon>
        <taxon>Ferrimonas</taxon>
    </lineage>
</organism>
<name>A0A1M5X6Q2_9GAMM</name>
<keyword evidence="6" id="KW-1185">Reference proteome</keyword>
<dbReference type="GO" id="GO:0022857">
    <property type="term" value="F:transmembrane transporter activity"/>
    <property type="evidence" value="ECO:0007669"/>
    <property type="project" value="InterPro"/>
</dbReference>
<dbReference type="Proteomes" id="UP000184268">
    <property type="component" value="Unassembled WGS sequence"/>
</dbReference>
<feature type="transmembrane region" description="Helical" evidence="4">
    <location>
        <begin position="177"/>
        <end position="198"/>
    </location>
</feature>
<feature type="transmembrane region" description="Helical" evidence="4">
    <location>
        <begin position="90"/>
        <end position="108"/>
    </location>
</feature>
<dbReference type="RefSeq" id="WP_143165717.1">
    <property type="nucleotide sequence ID" value="NZ_FQXG01000005.1"/>
</dbReference>
<evidence type="ECO:0000313" key="6">
    <source>
        <dbReference type="Proteomes" id="UP000184268"/>
    </source>
</evidence>
<evidence type="ECO:0000313" key="5">
    <source>
        <dbReference type="EMBL" id="SHH95469.1"/>
    </source>
</evidence>
<feature type="transmembrane region" description="Helical" evidence="4">
    <location>
        <begin position="120"/>
        <end position="138"/>
    </location>
</feature>
<dbReference type="STRING" id="299255.SAMN02745129_3277"/>
<dbReference type="SUPFAM" id="SSF103473">
    <property type="entry name" value="MFS general substrate transporter"/>
    <property type="match status" value="1"/>
</dbReference>
<reference evidence="5 6" key="1">
    <citation type="submission" date="2016-11" db="EMBL/GenBank/DDBJ databases">
        <authorList>
            <person name="Jaros S."/>
            <person name="Januszkiewicz K."/>
            <person name="Wedrychowicz H."/>
        </authorList>
    </citation>
    <scope>NUCLEOTIDE SEQUENCE [LARGE SCALE GENOMIC DNA]</scope>
    <source>
        <strain evidence="5 6">DSM 16917</strain>
    </source>
</reference>
<keyword evidence="3 4" id="KW-0472">Membrane</keyword>
<feature type="transmembrane region" description="Helical" evidence="4">
    <location>
        <begin position="307"/>
        <end position="327"/>
    </location>
</feature>